<name>A0AAJ7SDL1_9ACAR</name>
<protein>
    <submittedName>
        <fullName evidence="11">Zinc finger protein PLAG1-like</fullName>
    </submittedName>
</protein>
<evidence type="ECO:0000256" key="1">
    <source>
        <dbReference type="ARBA" id="ARBA00004123"/>
    </source>
</evidence>
<dbReference type="PROSITE" id="PS00028">
    <property type="entry name" value="ZINC_FINGER_C2H2_1"/>
    <property type="match status" value="5"/>
</dbReference>
<feature type="region of interest" description="Disordered" evidence="8">
    <location>
        <begin position="1"/>
        <end position="21"/>
    </location>
</feature>
<gene>
    <name evidence="11" type="primary">LOC114828082</name>
</gene>
<keyword evidence="3" id="KW-0677">Repeat</keyword>
<dbReference type="RefSeq" id="XP_028966635.1">
    <property type="nucleotide sequence ID" value="XM_029110802.1"/>
</dbReference>
<dbReference type="PANTHER" id="PTHR24406">
    <property type="entry name" value="TRANSCRIPTIONAL REPRESSOR CTCFL-RELATED"/>
    <property type="match status" value="1"/>
</dbReference>
<dbReference type="GeneID" id="114828082"/>
<feature type="domain" description="C2H2-type" evidence="9">
    <location>
        <begin position="213"/>
        <end position="240"/>
    </location>
</feature>
<dbReference type="Gene3D" id="3.30.160.60">
    <property type="entry name" value="Classic Zinc Finger"/>
    <property type="match status" value="4"/>
</dbReference>
<keyword evidence="10" id="KW-1185">Reference proteome</keyword>
<evidence type="ECO:0000256" key="2">
    <source>
        <dbReference type="ARBA" id="ARBA00022723"/>
    </source>
</evidence>
<dbReference type="InterPro" id="IPR013087">
    <property type="entry name" value="Znf_C2H2_type"/>
</dbReference>
<dbReference type="Proteomes" id="UP000694867">
    <property type="component" value="Unplaced"/>
</dbReference>
<keyword evidence="6" id="KW-0539">Nucleus</keyword>
<dbReference type="GO" id="GO:0008270">
    <property type="term" value="F:zinc ion binding"/>
    <property type="evidence" value="ECO:0007669"/>
    <property type="project" value="UniProtKB-KW"/>
</dbReference>
<dbReference type="PROSITE" id="PS50157">
    <property type="entry name" value="ZINC_FINGER_C2H2_2"/>
    <property type="match status" value="5"/>
</dbReference>
<evidence type="ECO:0000256" key="5">
    <source>
        <dbReference type="ARBA" id="ARBA00022833"/>
    </source>
</evidence>
<feature type="region of interest" description="Disordered" evidence="8">
    <location>
        <begin position="262"/>
        <end position="349"/>
    </location>
</feature>
<reference evidence="11" key="1">
    <citation type="submission" date="2025-08" db="UniProtKB">
        <authorList>
            <consortium name="RefSeq"/>
        </authorList>
    </citation>
    <scope>IDENTIFICATION</scope>
</reference>
<comment type="subcellular location">
    <subcellularLocation>
        <location evidence="1">Nucleus</location>
    </subcellularLocation>
</comment>
<evidence type="ECO:0000256" key="3">
    <source>
        <dbReference type="ARBA" id="ARBA00022737"/>
    </source>
</evidence>
<evidence type="ECO:0000256" key="4">
    <source>
        <dbReference type="ARBA" id="ARBA00022771"/>
    </source>
</evidence>
<feature type="domain" description="C2H2-type" evidence="9">
    <location>
        <begin position="117"/>
        <end position="144"/>
    </location>
</feature>
<feature type="compositionally biased region" description="Pro residues" evidence="8">
    <location>
        <begin position="338"/>
        <end position="347"/>
    </location>
</feature>
<evidence type="ECO:0000256" key="7">
    <source>
        <dbReference type="PROSITE-ProRule" id="PRU00042"/>
    </source>
</evidence>
<proteinExistence type="predicted"/>
<dbReference type="AlphaFoldDB" id="A0AAJ7SDL1"/>
<feature type="domain" description="C2H2-type" evidence="9">
    <location>
        <begin position="241"/>
        <end position="269"/>
    </location>
</feature>
<feature type="domain" description="C2H2-type" evidence="9">
    <location>
        <begin position="176"/>
        <end position="203"/>
    </location>
</feature>
<dbReference type="KEGG" id="goe:114828082"/>
<dbReference type="Pfam" id="PF00096">
    <property type="entry name" value="zf-C2H2"/>
    <property type="match status" value="4"/>
</dbReference>
<evidence type="ECO:0000256" key="6">
    <source>
        <dbReference type="ARBA" id="ARBA00023242"/>
    </source>
</evidence>
<accession>A0AAJ7SDL1</accession>
<dbReference type="SUPFAM" id="SSF57667">
    <property type="entry name" value="beta-beta-alpha zinc fingers"/>
    <property type="match status" value="2"/>
</dbReference>
<dbReference type="InterPro" id="IPR050888">
    <property type="entry name" value="ZnF_C2H2-type_TF"/>
</dbReference>
<keyword evidence="5" id="KW-0862">Zinc</keyword>
<feature type="compositionally biased region" description="Low complexity" evidence="8">
    <location>
        <begin position="266"/>
        <end position="316"/>
    </location>
</feature>
<evidence type="ECO:0000256" key="8">
    <source>
        <dbReference type="SAM" id="MobiDB-lite"/>
    </source>
</evidence>
<evidence type="ECO:0000313" key="11">
    <source>
        <dbReference type="RefSeq" id="XP_028966635.1"/>
    </source>
</evidence>
<evidence type="ECO:0000313" key="10">
    <source>
        <dbReference type="Proteomes" id="UP000694867"/>
    </source>
</evidence>
<sequence>MYSVDWVRSNQQSQELQQKERATRDEQAFFKALRLKDVLMTLQENLSTLNLRIRTMAIIGTVKALTPHHGLPAKICSTLKRPVISLHMHQQILEQMDFQLAGPHGGPLDDLGADGLYPCPLCESSFDNKDSLEDHMDSHQQDRGILECDFCGKEFTSKLDLTKHTALHAQESQGDPQCQLCGKYFATREEAVMHLKVHSAAGSPGRVVKQRKFKCERCDRSFFTRKDVKRHMVVHTGQRNFVCQYCPQKFGRKDHLVRHTKKTHTNNNNNNNSANNNNNNNSNNNNNNNQSNNNGNNNNNNNNGNSHNNNQNGLNSIGPSGTVPLSDPGVSSTTGLLPPEPGPPLSPLLPQIMMSSHSVQAPSTPTEVKQEQPIASVFNYGDMSPVHQQQQFHEDVVVPQSPHHLTPLATTSSSSQLIVTGPPVTVLPVSQGQVGTGVNQNILQSGKDPLVSHSSWAPSAYISPSFSSYFIDDENRNAIPVLKHEASSTNTVTTHSGVPSMDFHPSSTSSSYFTLMPIISQNTTNYYNVGQSGMGVVSSLSPLSPTSPQTTTPLTPPLVDGLGSPLPHFSQAFQ</sequence>
<organism evidence="10 11">
    <name type="scientific">Galendromus occidentalis</name>
    <name type="common">western predatory mite</name>
    <dbReference type="NCBI Taxonomy" id="34638"/>
    <lineage>
        <taxon>Eukaryota</taxon>
        <taxon>Metazoa</taxon>
        <taxon>Ecdysozoa</taxon>
        <taxon>Arthropoda</taxon>
        <taxon>Chelicerata</taxon>
        <taxon>Arachnida</taxon>
        <taxon>Acari</taxon>
        <taxon>Parasitiformes</taxon>
        <taxon>Mesostigmata</taxon>
        <taxon>Gamasina</taxon>
        <taxon>Phytoseioidea</taxon>
        <taxon>Phytoseiidae</taxon>
        <taxon>Typhlodrominae</taxon>
        <taxon>Galendromus</taxon>
    </lineage>
</organism>
<dbReference type="GO" id="GO:0005634">
    <property type="term" value="C:nucleus"/>
    <property type="evidence" value="ECO:0007669"/>
    <property type="project" value="UniProtKB-SubCell"/>
</dbReference>
<dbReference type="FunFam" id="3.30.160.60:FF:000256">
    <property type="entry name" value="PLAG1 like zinc finger 2"/>
    <property type="match status" value="1"/>
</dbReference>
<keyword evidence="2" id="KW-0479">Metal-binding</keyword>
<feature type="domain" description="C2H2-type" evidence="9">
    <location>
        <begin position="146"/>
        <end position="173"/>
    </location>
</feature>
<dbReference type="InterPro" id="IPR036236">
    <property type="entry name" value="Znf_C2H2_sf"/>
</dbReference>
<evidence type="ECO:0000259" key="9">
    <source>
        <dbReference type="PROSITE" id="PS50157"/>
    </source>
</evidence>
<dbReference type="SMART" id="SM00355">
    <property type="entry name" value="ZnF_C2H2"/>
    <property type="match status" value="5"/>
</dbReference>
<keyword evidence="4 7" id="KW-0863">Zinc-finger</keyword>